<sequence length="127" mass="14064">MLSSKIGAILFAIIALLTLLVTFGFPLGEFTLGGQHVILPVKMRIMTAVSFVIQIFAILIVLQAGGVMKMWFPVKVVKGICIFFSAYLTINVIMNFMSESPKERYLMTPLAIVAAICFWLTVINMES</sequence>
<feature type="transmembrane region" description="Helical" evidence="1">
    <location>
        <begin position="6"/>
        <end position="25"/>
    </location>
</feature>
<feature type="transmembrane region" description="Helical" evidence="1">
    <location>
        <begin position="45"/>
        <end position="64"/>
    </location>
</feature>
<gene>
    <name evidence="2" type="ORF">SAMN05216529_104122</name>
</gene>
<keyword evidence="1" id="KW-1133">Transmembrane helix</keyword>
<reference evidence="3" key="1">
    <citation type="submission" date="2017-07" db="EMBL/GenBank/DDBJ databases">
        <authorList>
            <person name="Varghese N."/>
            <person name="Submissions S."/>
        </authorList>
    </citation>
    <scope>NUCLEOTIDE SEQUENCE [LARGE SCALE GENOMIC DNA]</scope>
    <source>
        <strain evidence="3">NLAE-zl-C134</strain>
    </source>
</reference>
<proteinExistence type="predicted"/>
<keyword evidence="3" id="KW-1185">Reference proteome</keyword>
<evidence type="ECO:0000313" key="3">
    <source>
        <dbReference type="Proteomes" id="UP000254051"/>
    </source>
</evidence>
<evidence type="ECO:0000313" key="2">
    <source>
        <dbReference type="EMBL" id="SUQ13811.1"/>
    </source>
</evidence>
<keyword evidence="1" id="KW-0472">Membrane</keyword>
<feature type="transmembrane region" description="Helical" evidence="1">
    <location>
        <begin position="76"/>
        <end position="94"/>
    </location>
</feature>
<name>A0A315ZYL2_9FIRM</name>
<feature type="transmembrane region" description="Helical" evidence="1">
    <location>
        <begin position="106"/>
        <end position="125"/>
    </location>
</feature>
<dbReference type="EMBL" id="UHJJ01000004">
    <property type="protein sequence ID" value="SUQ13811.1"/>
    <property type="molecule type" value="Genomic_DNA"/>
</dbReference>
<accession>A0A315ZYL2</accession>
<keyword evidence="1" id="KW-0812">Transmembrane</keyword>
<evidence type="ECO:0000256" key="1">
    <source>
        <dbReference type="SAM" id="Phobius"/>
    </source>
</evidence>
<dbReference type="Proteomes" id="UP000254051">
    <property type="component" value="Unassembled WGS sequence"/>
</dbReference>
<protein>
    <submittedName>
        <fullName evidence="2">Uncharacterized protein</fullName>
    </submittedName>
</protein>
<organism evidence="2 3">
    <name type="scientific">Faecalicatena contorta</name>
    <dbReference type="NCBI Taxonomy" id="39482"/>
    <lineage>
        <taxon>Bacteria</taxon>
        <taxon>Bacillati</taxon>
        <taxon>Bacillota</taxon>
        <taxon>Clostridia</taxon>
        <taxon>Lachnospirales</taxon>
        <taxon>Lachnospiraceae</taxon>
        <taxon>Faecalicatena</taxon>
    </lineage>
</organism>
<dbReference type="AlphaFoldDB" id="A0A315ZYL2"/>